<dbReference type="InterPro" id="IPR004046">
    <property type="entry name" value="GST_C"/>
</dbReference>
<dbReference type="Proteomes" id="UP001174936">
    <property type="component" value="Unassembled WGS sequence"/>
</dbReference>
<keyword evidence="2" id="KW-0472">Membrane</keyword>
<dbReference type="SUPFAM" id="SSF47616">
    <property type="entry name" value="GST C-terminal domain-like"/>
    <property type="match status" value="1"/>
</dbReference>
<dbReference type="SFLD" id="SFLDS00019">
    <property type="entry name" value="Glutathione_Transferase_(cytos"/>
    <property type="match status" value="1"/>
</dbReference>
<evidence type="ECO:0000259" key="4">
    <source>
        <dbReference type="PROSITE" id="PS50405"/>
    </source>
</evidence>
<dbReference type="Pfam" id="PF14497">
    <property type="entry name" value="GST_C_3"/>
    <property type="match status" value="1"/>
</dbReference>
<sequence>MASKRPKIKLYWLNESRAQRIVWLLEELGLDYEVVLFYRGENRFAPPELEKIHPLGKSPAVGITFPGQEKETVLVESGFIAQYLGEHFAQDTNLVPERYRPGEEGKPGGETEAWMRYQHLLHYAEGSLMPPLLIALILIVMKGPKIPFIIRPVVSSVADKVYAGFVQPNVKKHLSFVEKQLESAPNGGPYLCGEHLTIADILLSFPLEVSPARLGGFAGGNEKVLAPYPRLRAYVERLQKEKGCVKAKERVEQLEAQSKK</sequence>
<dbReference type="PANTHER" id="PTHR44051">
    <property type="entry name" value="GLUTATHIONE S-TRANSFERASE-RELATED"/>
    <property type="match status" value="1"/>
</dbReference>
<dbReference type="CDD" id="cd03046">
    <property type="entry name" value="GST_N_GTT1_like"/>
    <property type="match status" value="1"/>
</dbReference>
<keyword evidence="6" id="KW-1185">Reference proteome</keyword>
<comment type="caution">
    <text evidence="5">The sequence shown here is derived from an EMBL/GenBank/DDBJ whole genome shotgun (WGS) entry which is preliminary data.</text>
</comment>
<evidence type="ECO:0000256" key="1">
    <source>
        <dbReference type="ARBA" id="ARBA00007409"/>
    </source>
</evidence>
<name>A0AA39Y923_9PEZI</name>
<dbReference type="CDD" id="cd03189">
    <property type="entry name" value="GST_C_GTT1_like"/>
    <property type="match status" value="1"/>
</dbReference>
<dbReference type="EMBL" id="JAULSV010000004">
    <property type="protein sequence ID" value="KAK0646740.1"/>
    <property type="molecule type" value="Genomic_DNA"/>
</dbReference>
<dbReference type="SFLD" id="SFLDG00358">
    <property type="entry name" value="Main_(cytGST)"/>
    <property type="match status" value="1"/>
</dbReference>
<feature type="transmembrane region" description="Helical" evidence="2">
    <location>
        <begin position="120"/>
        <end position="141"/>
    </location>
</feature>
<dbReference type="Pfam" id="PF02798">
    <property type="entry name" value="GST_N"/>
    <property type="match status" value="1"/>
</dbReference>
<accession>A0AA39Y923</accession>
<feature type="domain" description="GST N-terminal" evidence="3">
    <location>
        <begin position="5"/>
        <end position="92"/>
    </location>
</feature>
<evidence type="ECO:0000313" key="6">
    <source>
        <dbReference type="Proteomes" id="UP001174936"/>
    </source>
</evidence>
<gene>
    <name evidence="5" type="ORF">B0T16DRAFT_437523</name>
</gene>
<dbReference type="InterPro" id="IPR036249">
    <property type="entry name" value="Thioredoxin-like_sf"/>
</dbReference>
<dbReference type="SUPFAM" id="SSF52833">
    <property type="entry name" value="Thioredoxin-like"/>
    <property type="match status" value="1"/>
</dbReference>
<protein>
    <submittedName>
        <fullName evidence="5">Glutathione S-transferase-like protein</fullName>
    </submittedName>
</protein>
<reference evidence="5" key="1">
    <citation type="submission" date="2023-06" db="EMBL/GenBank/DDBJ databases">
        <title>Genome-scale phylogeny and comparative genomics of the fungal order Sordariales.</title>
        <authorList>
            <consortium name="Lawrence Berkeley National Laboratory"/>
            <person name="Hensen N."/>
            <person name="Bonometti L."/>
            <person name="Westerberg I."/>
            <person name="Brannstrom I.O."/>
            <person name="Guillou S."/>
            <person name="Cros-Aarteil S."/>
            <person name="Calhoun S."/>
            <person name="Haridas S."/>
            <person name="Kuo A."/>
            <person name="Mondo S."/>
            <person name="Pangilinan J."/>
            <person name="Riley R."/>
            <person name="Labutti K."/>
            <person name="Andreopoulos B."/>
            <person name="Lipzen A."/>
            <person name="Chen C."/>
            <person name="Yanf M."/>
            <person name="Daum C."/>
            <person name="Ng V."/>
            <person name="Clum A."/>
            <person name="Steindorff A."/>
            <person name="Ohm R."/>
            <person name="Martin F."/>
            <person name="Silar P."/>
            <person name="Natvig D."/>
            <person name="Lalanne C."/>
            <person name="Gautier V."/>
            <person name="Ament-Velasquez S.L."/>
            <person name="Kruys A."/>
            <person name="Hutchinson M.I."/>
            <person name="Powell A.J."/>
            <person name="Barry K."/>
            <person name="Miller A.N."/>
            <person name="Grigoriev I.V."/>
            <person name="Debuchy R."/>
            <person name="Gladieux P."/>
            <person name="Thoren M.H."/>
            <person name="Johannesson H."/>
        </authorList>
    </citation>
    <scope>NUCLEOTIDE SEQUENCE</scope>
    <source>
        <strain evidence="5">SMH2532-1</strain>
    </source>
</reference>
<dbReference type="PANTHER" id="PTHR44051:SF9">
    <property type="entry name" value="GLUTATHIONE S-TRANSFERASE 1"/>
    <property type="match status" value="1"/>
</dbReference>
<dbReference type="InterPro" id="IPR040079">
    <property type="entry name" value="Glutathione_S-Trfase"/>
</dbReference>
<evidence type="ECO:0000256" key="2">
    <source>
        <dbReference type="SAM" id="Phobius"/>
    </source>
</evidence>
<organism evidence="5 6">
    <name type="scientific">Cercophora newfieldiana</name>
    <dbReference type="NCBI Taxonomy" id="92897"/>
    <lineage>
        <taxon>Eukaryota</taxon>
        <taxon>Fungi</taxon>
        <taxon>Dikarya</taxon>
        <taxon>Ascomycota</taxon>
        <taxon>Pezizomycotina</taxon>
        <taxon>Sordariomycetes</taxon>
        <taxon>Sordariomycetidae</taxon>
        <taxon>Sordariales</taxon>
        <taxon>Lasiosphaeriaceae</taxon>
        <taxon>Cercophora</taxon>
    </lineage>
</organism>
<comment type="similarity">
    <text evidence="1">Belongs to the GST superfamily.</text>
</comment>
<keyword evidence="2" id="KW-1133">Transmembrane helix</keyword>
<evidence type="ECO:0000259" key="3">
    <source>
        <dbReference type="PROSITE" id="PS50404"/>
    </source>
</evidence>
<evidence type="ECO:0000313" key="5">
    <source>
        <dbReference type="EMBL" id="KAK0646740.1"/>
    </source>
</evidence>
<keyword evidence="2" id="KW-0812">Transmembrane</keyword>
<feature type="domain" description="GST C-terminal" evidence="4">
    <location>
        <begin position="110"/>
        <end position="260"/>
    </location>
</feature>
<dbReference type="Gene3D" id="3.40.30.10">
    <property type="entry name" value="Glutaredoxin"/>
    <property type="match status" value="1"/>
</dbReference>
<proteinExistence type="inferred from homology"/>
<dbReference type="InterPro" id="IPR010987">
    <property type="entry name" value="Glutathione-S-Trfase_C-like"/>
</dbReference>
<dbReference type="AlphaFoldDB" id="A0AA39Y923"/>
<dbReference type="InterPro" id="IPR036282">
    <property type="entry name" value="Glutathione-S-Trfase_C_sf"/>
</dbReference>
<dbReference type="InterPro" id="IPR004045">
    <property type="entry name" value="Glutathione_S-Trfase_N"/>
</dbReference>
<dbReference type="Gene3D" id="1.20.1050.10">
    <property type="match status" value="1"/>
</dbReference>
<dbReference type="PROSITE" id="PS50405">
    <property type="entry name" value="GST_CTER"/>
    <property type="match status" value="1"/>
</dbReference>
<dbReference type="PROSITE" id="PS50404">
    <property type="entry name" value="GST_NTER"/>
    <property type="match status" value="1"/>
</dbReference>